<evidence type="ECO:0008006" key="3">
    <source>
        <dbReference type="Google" id="ProtNLM"/>
    </source>
</evidence>
<sequence>MMSVALEVRNPYEQLEIEQDVLFFKLGAPGLVCFHGRNYNMKRRMTAEQIGRLTADPTFYRIGADCYVNVKKISSIEHDRLYFGDKGPDSKVLPAPKRHQMAIRSMLAHA</sequence>
<evidence type="ECO:0000313" key="2">
    <source>
        <dbReference type="Proteomes" id="UP000053750"/>
    </source>
</evidence>
<dbReference type="RefSeq" id="WP_036583626.1">
    <property type="nucleotide sequence ID" value="NZ_KK082193.1"/>
</dbReference>
<comment type="caution">
    <text evidence="1">The sequence shown here is derived from an EMBL/GenBank/DDBJ whole genome shotgun (WGS) entry which is preliminary data.</text>
</comment>
<evidence type="ECO:0000313" key="1">
    <source>
        <dbReference type="EMBL" id="EXX91486.1"/>
    </source>
</evidence>
<name>A0A9W5S306_9BACL</name>
<dbReference type="AlphaFoldDB" id="A0A9W5S306"/>
<organism evidence="1 2">
    <name type="scientific">Paenibacillus darwinianus</name>
    <dbReference type="NCBI Taxonomy" id="1380763"/>
    <lineage>
        <taxon>Bacteria</taxon>
        <taxon>Bacillati</taxon>
        <taxon>Bacillota</taxon>
        <taxon>Bacilli</taxon>
        <taxon>Bacillales</taxon>
        <taxon>Paenibacillaceae</taxon>
        <taxon>Paenibacillus</taxon>
    </lineage>
</organism>
<dbReference type="EMBL" id="JFHU01000030">
    <property type="protein sequence ID" value="EXX91486.1"/>
    <property type="molecule type" value="Genomic_DNA"/>
</dbReference>
<reference evidence="1 2" key="1">
    <citation type="submission" date="2014-02" db="EMBL/GenBank/DDBJ databases">
        <title>Genome sequence of Paenibacillus darwinianus reveals adaptive mechanisms for survival in Antarctic soils.</title>
        <authorList>
            <person name="Dsouza M."/>
            <person name="Taylor M.W."/>
            <person name="Turner S.J."/>
            <person name="Aislabie J."/>
        </authorList>
    </citation>
    <scope>NUCLEOTIDE SEQUENCE [LARGE SCALE GENOMIC DNA]</scope>
    <source>
        <strain evidence="1 2">CE1</strain>
    </source>
</reference>
<gene>
    <name evidence="1" type="ORF">BG53_11245</name>
</gene>
<protein>
    <recommendedName>
        <fullName evidence="3">HTH LytTR-type domain-containing protein</fullName>
    </recommendedName>
</protein>
<keyword evidence="2" id="KW-1185">Reference proteome</keyword>
<proteinExistence type="predicted"/>
<dbReference type="Gene3D" id="2.40.50.1020">
    <property type="entry name" value="LytTr DNA-binding domain"/>
    <property type="match status" value="1"/>
</dbReference>
<accession>A0A9W5S306</accession>
<dbReference type="Proteomes" id="UP000053750">
    <property type="component" value="Unassembled WGS sequence"/>
</dbReference>